<protein>
    <submittedName>
        <fullName evidence="2">ImmA/IrrE family metallo-endopeptidase</fullName>
    </submittedName>
</protein>
<dbReference type="PANTHER" id="PTHR43236">
    <property type="entry name" value="ANTITOXIN HIGA1"/>
    <property type="match status" value="1"/>
</dbReference>
<dbReference type="PANTHER" id="PTHR43236:SF2">
    <property type="entry name" value="BLL0069 PROTEIN"/>
    <property type="match status" value="1"/>
</dbReference>
<dbReference type="Pfam" id="PF06114">
    <property type="entry name" value="Peptidase_M78"/>
    <property type="match status" value="1"/>
</dbReference>
<dbReference type="InterPro" id="IPR010359">
    <property type="entry name" value="IrrE_HExxH"/>
</dbReference>
<dbReference type="Gene3D" id="1.10.10.2910">
    <property type="match status" value="1"/>
</dbReference>
<dbReference type="InterPro" id="IPR052345">
    <property type="entry name" value="Rad_response_metalloprotease"/>
</dbReference>
<evidence type="ECO:0000313" key="2">
    <source>
        <dbReference type="EMBL" id="MBR0663541.1"/>
    </source>
</evidence>
<evidence type="ECO:0000259" key="1">
    <source>
        <dbReference type="Pfam" id="PF06114"/>
    </source>
</evidence>
<reference evidence="3" key="1">
    <citation type="journal article" date="2021" name="Syst. Appl. Microbiol.">
        <title>Roseomonas hellenica sp. nov., isolated from roots of wild-growing Alkanna tinctoria.</title>
        <authorList>
            <person name="Rat A."/>
            <person name="Naranjo H.D."/>
            <person name="Lebbe L."/>
            <person name="Cnockaert M."/>
            <person name="Krigas N."/>
            <person name="Grigoriadou K."/>
            <person name="Maloupa E."/>
            <person name="Willems A."/>
        </authorList>
    </citation>
    <scope>NUCLEOTIDE SEQUENCE [LARGE SCALE GENOMIC DNA]</scope>
    <source>
        <strain evidence="3">LMG 31523</strain>
    </source>
</reference>
<dbReference type="RefSeq" id="WP_211851139.1">
    <property type="nucleotide sequence ID" value="NZ_JAAGBB010000004.1"/>
</dbReference>
<proteinExistence type="predicted"/>
<sequence>MICSAGPATLVAMTIPYTGSLFAPRSDMPAEAIIRPFLQRAPVDLAGMVAALGMGLRLQARLPKATWGQISREIRGGREIFTIEISARCPPAARRYTLAHELAHALLHRSMFEDDAEYEAYQGSAHKRMERQADRFAADLVMPAPLVREEFRANPSLAHLVRTFDVSEAAMRIRLEELGLG</sequence>
<name>A0ABS5ETB7_9PROT</name>
<comment type="caution">
    <text evidence="2">The sequence shown here is derived from an EMBL/GenBank/DDBJ whole genome shotgun (WGS) entry which is preliminary data.</text>
</comment>
<feature type="domain" description="IrrE N-terminal-like" evidence="1">
    <location>
        <begin position="82"/>
        <end position="175"/>
    </location>
</feature>
<accession>A0ABS5ETB7</accession>
<evidence type="ECO:0000313" key="3">
    <source>
        <dbReference type="Proteomes" id="UP001196870"/>
    </source>
</evidence>
<organism evidence="2 3">
    <name type="scientific">Plastoroseomonas hellenica</name>
    <dbReference type="NCBI Taxonomy" id="2687306"/>
    <lineage>
        <taxon>Bacteria</taxon>
        <taxon>Pseudomonadati</taxon>
        <taxon>Pseudomonadota</taxon>
        <taxon>Alphaproteobacteria</taxon>
        <taxon>Acetobacterales</taxon>
        <taxon>Acetobacteraceae</taxon>
        <taxon>Plastoroseomonas</taxon>
    </lineage>
</organism>
<gene>
    <name evidence="2" type="ORF">GXW71_04140</name>
</gene>
<dbReference type="Proteomes" id="UP001196870">
    <property type="component" value="Unassembled WGS sequence"/>
</dbReference>
<dbReference type="EMBL" id="JAAGBB010000004">
    <property type="protein sequence ID" value="MBR0663541.1"/>
    <property type="molecule type" value="Genomic_DNA"/>
</dbReference>
<keyword evidence="3" id="KW-1185">Reference proteome</keyword>